<evidence type="ECO:0008006" key="5">
    <source>
        <dbReference type="Google" id="ProtNLM"/>
    </source>
</evidence>
<sequence length="662" mass="71234">MAIDSEQSQLRMVPGGNGVFYSVQADGRLLRFRHSGWQVGTFDWENNGVGVAIGTGWHVYDTVLGAADGQLFGITGDGAVHWHRYDAVAGRWAPNSGAVIKTGLGGYPTVFGGWDGVLYAVDGDGRLFWFRYTAGNGSSGPNAWAGGGEPLPIKDDVRLYLQYLADQQGVVYAVRQGGGLDWFRHLGGGNWANGGVPIRVGSGWTTDDQREISAQGGSLYSVLIDRSSEPGPDHELNWYRLVNWLDPAGGPNWANGGTGRRCGVGWTTCRTANLQGYATSWSVRSGASLGVKVSSTFDSFQASVRRVEGPLPEGGTTVWGPVTTRGRLQLLPPGYRRSGCGWADSVTVPVGTSWPSGLYTVVLSGPSGLTRTIPFVVRPTTPAARLAVLIPTLTHNAYNSWGGHSQYTWDNVPTHRYVTTRRPADNAVLRPPGRVDARWFSDLLLLRWLKRNGYAHDCYQDLDLHHDPALFDRYRAVVLCTHPEYWSAGMRDALGRYLDRGGRVVSLGGNVIYEPVSTTDDAVIVHRDAAGARTPWAALGKPAWELVGTAFTDESYLTFEPYKIVSAHPFLTGTGLSVGSTVGADGYNFAAAGWEMDASPANLPGLQVIARSPQPGGAEIVQYRRTGGGWAFSVGSLSFVGSLDRDTALTALVRNAIDAALA</sequence>
<dbReference type="Gene3D" id="2.115.10.10">
    <property type="entry name" value="Tachylectin 2"/>
    <property type="match status" value="1"/>
</dbReference>
<evidence type="ECO:0000313" key="3">
    <source>
        <dbReference type="EMBL" id="MBB4969142.1"/>
    </source>
</evidence>
<dbReference type="Pfam" id="PF14517">
    <property type="entry name" value="Tachylectin"/>
    <property type="match status" value="1"/>
</dbReference>
<accession>A0A7W7T9P8</accession>
<dbReference type="InterPro" id="IPR023294">
    <property type="entry name" value="Tachylectin2"/>
</dbReference>
<proteinExistence type="predicted"/>
<protein>
    <recommendedName>
        <fullName evidence="5">Tachylectin</fullName>
    </recommendedName>
</protein>
<evidence type="ECO:0000313" key="4">
    <source>
        <dbReference type="Proteomes" id="UP000542674"/>
    </source>
</evidence>
<dbReference type="RefSeq" id="WP_184674843.1">
    <property type="nucleotide sequence ID" value="NZ_BAABAI010000021.1"/>
</dbReference>
<evidence type="ECO:0000259" key="1">
    <source>
        <dbReference type="Pfam" id="PF14517"/>
    </source>
</evidence>
<dbReference type="EMBL" id="JACHJS010000001">
    <property type="protein sequence ID" value="MBB4969142.1"/>
    <property type="molecule type" value="Genomic_DNA"/>
</dbReference>
<feature type="domain" description="Tachylectin 2" evidence="1">
    <location>
        <begin position="11"/>
        <end position="138"/>
    </location>
</feature>
<dbReference type="AlphaFoldDB" id="A0A7W7T9P8"/>
<feature type="domain" description="N,N-dimethylformamidase beta subunit-like C-terminal" evidence="2">
    <location>
        <begin position="336"/>
        <end position="645"/>
    </location>
</feature>
<name>A0A7W7T9P8_9PSEU</name>
<comment type="caution">
    <text evidence="3">The sequence shown here is derived from an EMBL/GenBank/DDBJ whole genome shotgun (WGS) entry which is preliminary data.</text>
</comment>
<dbReference type="Pfam" id="PF20254">
    <property type="entry name" value="DMFA2_C"/>
    <property type="match status" value="1"/>
</dbReference>
<reference evidence="3 4" key="1">
    <citation type="submission" date="2020-08" db="EMBL/GenBank/DDBJ databases">
        <title>Sequencing the genomes of 1000 actinobacteria strains.</title>
        <authorList>
            <person name="Klenk H.-P."/>
        </authorList>
    </citation>
    <scope>NUCLEOTIDE SEQUENCE [LARGE SCALE GENOMIC DNA]</scope>
    <source>
        <strain evidence="3 4">DSM 45084</strain>
    </source>
</reference>
<gene>
    <name evidence="3" type="ORF">F4559_006501</name>
</gene>
<dbReference type="Proteomes" id="UP000542674">
    <property type="component" value="Unassembled WGS sequence"/>
</dbReference>
<keyword evidence="4" id="KW-1185">Reference proteome</keyword>
<organism evidence="3 4">
    <name type="scientific">Saccharothrix violaceirubra</name>
    <dbReference type="NCBI Taxonomy" id="413306"/>
    <lineage>
        <taxon>Bacteria</taxon>
        <taxon>Bacillati</taxon>
        <taxon>Actinomycetota</taxon>
        <taxon>Actinomycetes</taxon>
        <taxon>Pseudonocardiales</taxon>
        <taxon>Pseudonocardiaceae</taxon>
        <taxon>Saccharothrix</taxon>
    </lineage>
</organism>
<evidence type="ECO:0000259" key="2">
    <source>
        <dbReference type="Pfam" id="PF20254"/>
    </source>
</evidence>
<dbReference type="InterPro" id="IPR046540">
    <property type="entry name" value="DMFA2_C"/>
</dbReference>